<dbReference type="EMBL" id="QFQD01000030">
    <property type="protein sequence ID" value="PZQ82687.1"/>
    <property type="molecule type" value="Genomic_DNA"/>
</dbReference>
<reference evidence="1 2" key="1">
    <citation type="submission" date="2017-08" db="EMBL/GenBank/DDBJ databases">
        <title>Infants hospitalized years apart are colonized by the same room-sourced microbial strains.</title>
        <authorList>
            <person name="Brooks B."/>
            <person name="Olm M.R."/>
            <person name="Firek B.A."/>
            <person name="Baker R."/>
            <person name="Thomas B.C."/>
            <person name="Morowitz M.J."/>
            <person name="Banfield J.F."/>
        </authorList>
    </citation>
    <scope>NUCLEOTIDE SEQUENCE [LARGE SCALE GENOMIC DNA]</scope>
    <source>
        <strain evidence="1">S2_005_001_R2_27</strain>
    </source>
</reference>
<protein>
    <submittedName>
        <fullName evidence="1">Uncharacterized protein</fullName>
    </submittedName>
</protein>
<proteinExistence type="predicted"/>
<sequence>MTPAEALHLIVDLQAAATSASEAADSFRREEVIRLRAEIKSREARLVELLAREQAEAKANG</sequence>
<name>A0A2W5SIL1_ANCNO</name>
<organism evidence="1 2">
    <name type="scientific">Ancylobacter novellus</name>
    <name type="common">Thiobacillus novellus</name>
    <dbReference type="NCBI Taxonomy" id="921"/>
    <lineage>
        <taxon>Bacteria</taxon>
        <taxon>Pseudomonadati</taxon>
        <taxon>Pseudomonadota</taxon>
        <taxon>Alphaproteobacteria</taxon>
        <taxon>Hyphomicrobiales</taxon>
        <taxon>Xanthobacteraceae</taxon>
        <taxon>Ancylobacter</taxon>
    </lineage>
</organism>
<evidence type="ECO:0000313" key="2">
    <source>
        <dbReference type="Proteomes" id="UP000248887"/>
    </source>
</evidence>
<accession>A0A2W5SIL1</accession>
<evidence type="ECO:0000313" key="1">
    <source>
        <dbReference type="EMBL" id="PZQ82687.1"/>
    </source>
</evidence>
<dbReference type="AlphaFoldDB" id="A0A2W5SIL1"/>
<comment type="caution">
    <text evidence="1">The sequence shown here is derived from an EMBL/GenBank/DDBJ whole genome shotgun (WGS) entry which is preliminary data.</text>
</comment>
<dbReference type="Proteomes" id="UP000248887">
    <property type="component" value="Unassembled WGS sequence"/>
</dbReference>
<gene>
    <name evidence="1" type="ORF">DI549_10950</name>
</gene>